<evidence type="ECO:0000313" key="1">
    <source>
        <dbReference type="EMBL" id="TQN37946.1"/>
    </source>
</evidence>
<dbReference type="Proteomes" id="UP000319865">
    <property type="component" value="Unassembled WGS sequence"/>
</dbReference>
<reference evidence="1 2" key="1">
    <citation type="submission" date="2019-06" db="EMBL/GenBank/DDBJ databases">
        <title>Sequencing the genomes of 1000 actinobacteria strains.</title>
        <authorList>
            <person name="Klenk H.-P."/>
        </authorList>
    </citation>
    <scope>NUCLEOTIDE SEQUENCE [LARGE SCALE GENOMIC DNA]</scope>
    <source>
        <strain evidence="1 2">DSM 46837</strain>
    </source>
</reference>
<evidence type="ECO:0000313" key="2">
    <source>
        <dbReference type="Proteomes" id="UP000319865"/>
    </source>
</evidence>
<dbReference type="Gene3D" id="3.40.50.300">
    <property type="entry name" value="P-loop containing nucleotide triphosphate hydrolases"/>
    <property type="match status" value="1"/>
</dbReference>
<organism evidence="1 2">
    <name type="scientific">Blastococcus colisei</name>
    <dbReference type="NCBI Taxonomy" id="1564162"/>
    <lineage>
        <taxon>Bacteria</taxon>
        <taxon>Bacillati</taxon>
        <taxon>Actinomycetota</taxon>
        <taxon>Actinomycetes</taxon>
        <taxon>Geodermatophilales</taxon>
        <taxon>Geodermatophilaceae</taxon>
        <taxon>Blastococcus</taxon>
    </lineage>
</organism>
<dbReference type="AlphaFoldDB" id="A0A543P1F9"/>
<comment type="caution">
    <text evidence="1">The sequence shown here is derived from an EMBL/GenBank/DDBJ whole genome shotgun (WGS) entry which is preliminary data.</text>
</comment>
<evidence type="ECO:0008006" key="3">
    <source>
        <dbReference type="Google" id="ProtNLM"/>
    </source>
</evidence>
<keyword evidence="2" id="KW-1185">Reference proteome</keyword>
<dbReference type="RefSeq" id="WP_142027834.1">
    <property type="nucleotide sequence ID" value="NZ_VFQE01000002.1"/>
</dbReference>
<dbReference type="SUPFAM" id="SSF53795">
    <property type="entry name" value="PEP carboxykinase-like"/>
    <property type="match status" value="1"/>
</dbReference>
<accession>A0A543P1F9</accession>
<protein>
    <recommendedName>
        <fullName evidence="3">Hpr(Ser) kinase/phosphatase</fullName>
    </recommendedName>
</protein>
<gene>
    <name evidence="1" type="ORF">FHU33_4619</name>
</gene>
<proteinExistence type="predicted"/>
<dbReference type="InterPro" id="IPR027417">
    <property type="entry name" value="P-loop_NTPase"/>
</dbReference>
<dbReference type="OrthoDB" id="3337592at2"/>
<name>A0A543P1F9_9ACTN</name>
<dbReference type="EMBL" id="VFQE01000002">
    <property type="protein sequence ID" value="TQN37946.1"/>
    <property type="molecule type" value="Genomic_DNA"/>
</dbReference>
<sequence length="208" mass="22583">MDDADAVPHEHLVHPFLSTSVAVMSRWQGRDAFHAGAVVRDGGAWAVLGDKGQGKSSLLALLALRGAEVLSDDLVVLDDGKVHRGPRCIDLRADAAQRLSCGEDLGIVGARHRARLRLGEAPGVVPLKGWVVLGWGDQLSVEEVPVDQRLPALLGNLALRLPPPSFARVMSYLSKPFLRLTRPCDWNVADEALDVLWTFVDRPELAQP</sequence>